<sequence length="50" mass="5384">MVSDVPYLLGRSSRAVCAVSSATQSAALAWRGEQALRDPLGWPRKPQRGS</sequence>
<proteinExistence type="predicted"/>
<keyword evidence="2" id="KW-1185">Reference proteome</keyword>
<dbReference type="AlphaFoldDB" id="A0A7W9Q9P6"/>
<protein>
    <submittedName>
        <fullName evidence="1">Uncharacterized protein</fullName>
    </submittedName>
</protein>
<evidence type="ECO:0000313" key="1">
    <source>
        <dbReference type="EMBL" id="MBB5935217.1"/>
    </source>
</evidence>
<organism evidence="1 2">
    <name type="scientific">Streptomyces zagrosensis</name>
    <dbReference type="NCBI Taxonomy" id="1042984"/>
    <lineage>
        <taxon>Bacteria</taxon>
        <taxon>Bacillati</taxon>
        <taxon>Actinomycetota</taxon>
        <taxon>Actinomycetes</taxon>
        <taxon>Kitasatosporales</taxon>
        <taxon>Streptomycetaceae</taxon>
        <taxon>Streptomyces</taxon>
    </lineage>
</organism>
<dbReference type="RefSeq" id="WP_184571417.1">
    <property type="nucleotide sequence ID" value="NZ_JACHJL010000004.1"/>
</dbReference>
<dbReference type="Proteomes" id="UP000588098">
    <property type="component" value="Unassembled WGS sequence"/>
</dbReference>
<evidence type="ECO:0000313" key="2">
    <source>
        <dbReference type="Proteomes" id="UP000588098"/>
    </source>
</evidence>
<dbReference type="EMBL" id="JACHJL010000004">
    <property type="protein sequence ID" value="MBB5935217.1"/>
    <property type="molecule type" value="Genomic_DNA"/>
</dbReference>
<comment type="caution">
    <text evidence="1">The sequence shown here is derived from an EMBL/GenBank/DDBJ whole genome shotgun (WGS) entry which is preliminary data.</text>
</comment>
<gene>
    <name evidence="1" type="ORF">FHS42_002267</name>
</gene>
<accession>A0A7W9Q9P6</accession>
<name>A0A7W9Q9P6_9ACTN</name>
<reference evidence="1 2" key="1">
    <citation type="submission" date="2020-08" db="EMBL/GenBank/DDBJ databases">
        <title>Genomic Encyclopedia of Type Strains, Phase III (KMG-III): the genomes of soil and plant-associated and newly described type strains.</title>
        <authorList>
            <person name="Whitman W."/>
        </authorList>
    </citation>
    <scope>NUCLEOTIDE SEQUENCE [LARGE SCALE GENOMIC DNA]</scope>
    <source>
        <strain evidence="1 2">CECT 8305</strain>
    </source>
</reference>